<dbReference type="FunCoup" id="Q4MZE4">
    <property type="interactions" value="394"/>
</dbReference>
<dbReference type="FunFam" id="2.130.10.10:FF:000378">
    <property type="entry name" value="U3 small nucleolar RNA-associated protein 7"/>
    <property type="match status" value="1"/>
</dbReference>
<dbReference type="EMBL" id="AAGK01000005">
    <property type="protein sequence ID" value="EAN31321.1"/>
    <property type="molecule type" value="Genomic_DNA"/>
</dbReference>
<keyword evidence="10" id="KW-1185">Reference proteome</keyword>
<evidence type="ECO:0000313" key="10">
    <source>
        <dbReference type="Proteomes" id="UP000001949"/>
    </source>
</evidence>
<comment type="subcellular location">
    <subcellularLocation>
        <location evidence="1">Nucleus</location>
        <location evidence="1">Nucleolus</location>
    </subcellularLocation>
</comment>
<dbReference type="Gene3D" id="2.130.10.10">
    <property type="entry name" value="YVTN repeat-like/Quinoprotein amine dehydrogenase"/>
    <property type="match status" value="1"/>
</dbReference>
<feature type="repeat" description="WD" evidence="6">
    <location>
        <begin position="251"/>
        <end position="290"/>
    </location>
</feature>
<comment type="caution">
    <text evidence="9">The sequence shown here is derived from an EMBL/GenBank/DDBJ whole genome shotgun (WGS) entry which is preliminary data.</text>
</comment>
<dbReference type="InterPro" id="IPR015943">
    <property type="entry name" value="WD40/YVTN_repeat-like_dom_sf"/>
</dbReference>
<protein>
    <recommendedName>
        <fullName evidence="8">BING4 C-terminal domain-containing protein</fullName>
    </recommendedName>
</protein>
<dbReference type="InterPro" id="IPR001680">
    <property type="entry name" value="WD40_rpt"/>
</dbReference>
<dbReference type="SUPFAM" id="SSF50978">
    <property type="entry name" value="WD40 repeat-like"/>
    <property type="match status" value="1"/>
</dbReference>
<name>Q4MZE4_THEPA</name>
<evidence type="ECO:0000259" key="8">
    <source>
        <dbReference type="SMART" id="SM01033"/>
    </source>
</evidence>
<keyword evidence="4" id="KW-0677">Repeat</keyword>
<dbReference type="Pfam" id="PF00400">
    <property type="entry name" value="WD40"/>
    <property type="match status" value="1"/>
</dbReference>
<sequence length="515" mass="58635">MTFESTDFIYSKFFRSKDLKKKQTISNKNFQKNRTICEESIKTTDLTSILLPNEPGYIIPGENEKTYKLTQTNLLTLVDQGTKKKVILNLPYGPYAVDFSHNGRYLLLGGEKGQLSLICTHTYKDFFDISVNENIRDVKILQNHTMLAVAQKLYVHIYDNTGAEVHVLRDRMLTHKLEYLYYHYLLVTIGEFGELCYQDVSTGEIVAKHNTKKGPCHVMCQNKDNAVIHLGHKDGLVSLYVPNMEKNVLRMSCHKGPVTALCVHNNYMVSSGIDGYWKVWDLRKYKDAVVSQFIGSNPPTCITSSQTGVLSLNFGCRLEFYNNVFDGSIKPNLYLKHQFNSQEIKSVAFQPYEDVCAVGTSFGLSNLIIPGSGLSNFDSLEQNPYETGKIRKDREVQRLLEKLPPDSITLTMQPIGSYSRDLSQAKFPQEELENVEKNKRKNRKRTSKSSAKYKAERYSKVFTRRKQAVVDKIKSLKESGKQDEGKDVIMARMTKNDVVKGSVKGAALSRLFKNQ</sequence>
<evidence type="ECO:0000256" key="7">
    <source>
        <dbReference type="SAM" id="MobiDB-lite"/>
    </source>
</evidence>
<dbReference type="OMA" id="EFLPYHW"/>
<feature type="region of interest" description="Disordered" evidence="7">
    <location>
        <begin position="432"/>
        <end position="453"/>
    </location>
</feature>
<dbReference type="Pfam" id="PF08149">
    <property type="entry name" value="BING4CT"/>
    <property type="match status" value="1"/>
</dbReference>
<feature type="domain" description="BING4 C-terminal" evidence="8">
    <location>
        <begin position="333"/>
        <end position="412"/>
    </location>
</feature>
<dbReference type="VEuPathDB" id="PiroplasmaDB:TpMuguga_03g00576"/>
<dbReference type="GeneID" id="3499858"/>
<dbReference type="KEGG" id="tpv:TP03_0576"/>
<evidence type="ECO:0000256" key="6">
    <source>
        <dbReference type="PROSITE-ProRule" id="PRU00221"/>
    </source>
</evidence>
<dbReference type="GO" id="GO:0032040">
    <property type="term" value="C:small-subunit processome"/>
    <property type="evidence" value="ECO:0007669"/>
    <property type="project" value="TreeGrafter"/>
</dbReference>
<dbReference type="PROSITE" id="PS50082">
    <property type="entry name" value="WD_REPEATS_2"/>
    <property type="match status" value="1"/>
</dbReference>
<evidence type="ECO:0000313" key="9">
    <source>
        <dbReference type="EMBL" id="EAN31321.1"/>
    </source>
</evidence>
<evidence type="ECO:0000256" key="2">
    <source>
        <dbReference type="ARBA" id="ARBA00022552"/>
    </source>
</evidence>
<dbReference type="InterPro" id="IPR012952">
    <property type="entry name" value="BING4_C_dom"/>
</dbReference>
<dbReference type="GO" id="GO:0000462">
    <property type="term" value="P:maturation of SSU-rRNA from tricistronic rRNA transcript (SSU-rRNA, 5.8S rRNA, LSU-rRNA)"/>
    <property type="evidence" value="ECO:0007669"/>
    <property type="project" value="TreeGrafter"/>
</dbReference>
<dbReference type="eggNOG" id="KOG1272">
    <property type="taxonomic scope" value="Eukaryota"/>
</dbReference>
<dbReference type="GO" id="GO:0030686">
    <property type="term" value="C:90S preribosome"/>
    <property type="evidence" value="ECO:0007669"/>
    <property type="project" value="TreeGrafter"/>
</dbReference>
<dbReference type="InterPro" id="IPR019775">
    <property type="entry name" value="WD40_repeat_CS"/>
</dbReference>
<dbReference type="PANTHER" id="PTHR14085">
    <property type="entry name" value="WD-REPEAT PROTEIN BING4"/>
    <property type="match status" value="1"/>
</dbReference>
<gene>
    <name evidence="9" type="ordered locus">TP03_0576</name>
</gene>
<dbReference type="AlphaFoldDB" id="Q4MZE4"/>
<dbReference type="Proteomes" id="UP000001949">
    <property type="component" value="Unassembled WGS sequence"/>
</dbReference>
<organism evidence="9 10">
    <name type="scientific">Theileria parva</name>
    <name type="common">East coast fever infection agent</name>
    <dbReference type="NCBI Taxonomy" id="5875"/>
    <lineage>
        <taxon>Eukaryota</taxon>
        <taxon>Sar</taxon>
        <taxon>Alveolata</taxon>
        <taxon>Apicomplexa</taxon>
        <taxon>Aconoidasida</taxon>
        <taxon>Piroplasmida</taxon>
        <taxon>Theileriidae</taxon>
        <taxon>Theileria</taxon>
    </lineage>
</organism>
<dbReference type="InterPro" id="IPR040315">
    <property type="entry name" value="WDR46/Utp7"/>
</dbReference>
<dbReference type="SMART" id="SM01033">
    <property type="entry name" value="BING4CT"/>
    <property type="match status" value="1"/>
</dbReference>
<keyword evidence="3 6" id="KW-0853">WD repeat</keyword>
<dbReference type="PROSITE" id="PS00678">
    <property type="entry name" value="WD_REPEATS_1"/>
    <property type="match status" value="1"/>
</dbReference>
<dbReference type="PANTHER" id="PTHR14085:SF3">
    <property type="entry name" value="WD REPEAT-CONTAINING PROTEIN 46"/>
    <property type="match status" value="1"/>
</dbReference>
<reference evidence="9 10" key="1">
    <citation type="journal article" date="2005" name="Science">
        <title>Genome sequence of Theileria parva, a bovine pathogen that transforms lymphocytes.</title>
        <authorList>
            <person name="Gardner M.J."/>
            <person name="Bishop R."/>
            <person name="Shah T."/>
            <person name="de Villiers E.P."/>
            <person name="Carlton J.M."/>
            <person name="Hall N."/>
            <person name="Ren Q."/>
            <person name="Paulsen I.T."/>
            <person name="Pain A."/>
            <person name="Berriman M."/>
            <person name="Wilson R.J.M."/>
            <person name="Sato S."/>
            <person name="Ralph S.A."/>
            <person name="Mann D.J."/>
            <person name="Xiong Z."/>
            <person name="Shallom S.J."/>
            <person name="Weidman J."/>
            <person name="Jiang L."/>
            <person name="Lynn J."/>
            <person name="Weaver B."/>
            <person name="Shoaibi A."/>
            <person name="Domingo A.R."/>
            <person name="Wasawo D."/>
            <person name="Crabtree J."/>
            <person name="Wortman J.R."/>
            <person name="Haas B."/>
            <person name="Angiuoli S.V."/>
            <person name="Creasy T.H."/>
            <person name="Lu C."/>
            <person name="Suh B."/>
            <person name="Silva J.C."/>
            <person name="Utterback T.R."/>
            <person name="Feldblyum T.V."/>
            <person name="Pertea M."/>
            <person name="Allen J."/>
            <person name="Nierman W.C."/>
            <person name="Taracha E.L.N."/>
            <person name="Salzberg S.L."/>
            <person name="White O.R."/>
            <person name="Fitzhugh H.A."/>
            <person name="Morzaria S."/>
            <person name="Venter J.C."/>
            <person name="Fraser C.M."/>
            <person name="Nene V."/>
        </authorList>
    </citation>
    <scope>NUCLEOTIDE SEQUENCE [LARGE SCALE GENOMIC DNA]</scope>
    <source>
        <strain evidence="9 10">Muguga</strain>
    </source>
</reference>
<accession>Q4MZE4</accession>
<dbReference type="STRING" id="5875.Q4MZE4"/>
<dbReference type="InParanoid" id="Q4MZE4"/>
<feature type="compositionally biased region" description="Basic residues" evidence="7">
    <location>
        <begin position="438"/>
        <end position="447"/>
    </location>
</feature>
<evidence type="ECO:0000256" key="3">
    <source>
        <dbReference type="ARBA" id="ARBA00022574"/>
    </source>
</evidence>
<dbReference type="SMART" id="SM00320">
    <property type="entry name" value="WD40"/>
    <property type="match status" value="2"/>
</dbReference>
<evidence type="ECO:0000256" key="4">
    <source>
        <dbReference type="ARBA" id="ARBA00022737"/>
    </source>
</evidence>
<evidence type="ECO:0000256" key="1">
    <source>
        <dbReference type="ARBA" id="ARBA00004604"/>
    </source>
</evidence>
<keyword evidence="2" id="KW-0698">rRNA processing</keyword>
<proteinExistence type="predicted"/>
<evidence type="ECO:0000256" key="5">
    <source>
        <dbReference type="ARBA" id="ARBA00023242"/>
    </source>
</evidence>
<keyword evidence="5" id="KW-0539">Nucleus</keyword>
<dbReference type="InterPro" id="IPR036322">
    <property type="entry name" value="WD40_repeat_dom_sf"/>
</dbReference>